<gene>
    <name evidence="10" type="primary">fluC</name>
    <name evidence="10" type="synonym">crcB</name>
    <name evidence="12" type="ORF">GCM10010324_13490</name>
</gene>
<dbReference type="PANTHER" id="PTHR28259">
    <property type="entry name" value="FLUORIDE EXPORT PROTEIN 1-RELATED"/>
    <property type="match status" value="1"/>
</dbReference>
<comment type="similarity">
    <text evidence="7 10">Belongs to the fluoride channel Fluc/FEX (TC 1.A.43) family.</text>
</comment>
<dbReference type="RefSeq" id="WP_190020670.1">
    <property type="nucleotide sequence ID" value="NZ_BMUT01000002.1"/>
</dbReference>
<feature type="binding site" evidence="10">
    <location>
        <position position="103"/>
    </location>
    <ligand>
        <name>Na(+)</name>
        <dbReference type="ChEBI" id="CHEBI:29101"/>
        <note>structural</note>
    </ligand>
</feature>
<evidence type="ECO:0000256" key="10">
    <source>
        <dbReference type="HAMAP-Rule" id="MF_00454"/>
    </source>
</evidence>
<comment type="function">
    <text evidence="9 10">Fluoride-specific ion channel. Important for reducing fluoride concentration in the cell, thus reducing its toxicity.</text>
</comment>
<dbReference type="InterPro" id="IPR003691">
    <property type="entry name" value="FluC"/>
</dbReference>
<protein>
    <recommendedName>
        <fullName evidence="10">Fluoride-specific ion channel FluC</fullName>
    </recommendedName>
</protein>
<keyword evidence="13" id="KW-1185">Reference proteome</keyword>
<dbReference type="Proteomes" id="UP000659223">
    <property type="component" value="Unassembled WGS sequence"/>
</dbReference>
<comment type="caution">
    <text evidence="12">The sequence shown here is derived from an EMBL/GenBank/DDBJ whole genome shotgun (WGS) entry which is preliminary data.</text>
</comment>
<evidence type="ECO:0000256" key="11">
    <source>
        <dbReference type="SAM" id="MobiDB-lite"/>
    </source>
</evidence>
<feature type="transmembrane region" description="Helical" evidence="10">
    <location>
        <begin position="60"/>
        <end position="83"/>
    </location>
</feature>
<keyword evidence="10" id="KW-0406">Ion transport</keyword>
<evidence type="ECO:0000256" key="2">
    <source>
        <dbReference type="ARBA" id="ARBA00022475"/>
    </source>
</evidence>
<keyword evidence="10" id="KW-0479">Metal-binding</keyword>
<organism evidence="12 13">
    <name type="scientific">Streptomyces hiroshimensis</name>
    <dbReference type="NCBI Taxonomy" id="66424"/>
    <lineage>
        <taxon>Bacteria</taxon>
        <taxon>Bacillati</taxon>
        <taxon>Actinomycetota</taxon>
        <taxon>Actinomycetes</taxon>
        <taxon>Kitasatosporales</taxon>
        <taxon>Streptomycetaceae</taxon>
        <taxon>Streptomyces</taxon>
    </lineage>
</organism>
<feature type="transmembrane region" description="Helical" evidence="10">
    <location>
        <begin position="128"/>
        <end position="153"/>
    </location>
</feature>
<dbReference type="PANTHER" id="PTHR28259:SF1">
    <property type="entry name" value="FLUORIDE EXPORT PROTEIN 1-RELATED"/>
    <property type="match status" value="1"/>
</dbReference>
<evidence type="ECO:0000256" key="8">
    <source>
        <dbReference type="ARBA" id="ARBA00035585"/>
    </source>
</evidence>
<keyword evidence="10" id="KW-0915">Sodium</keyword>
<accession>A0ABQ2Y6R9</accession>
<evidence type="ECO:0000256" key="5">
    <source>
        <dbReference type="ARBA" id="ARBA00023136"/>
    </source>
</evidence>
<evidence type="ECO:0000313" key="13">
    <source>
        <dbReference type="Proteomes" id="UP000659223"/>
    </source>
</evidence>
<keyword evidence="6 10" id="KW-0407">Ion channel</keyword>
<evidence type="ECO:0000256" key="9">
    <source>
        <dbReference type="ARBA" id="ARBA00049940"/>
    </source>
</evidence>
<evidence type="ECO:0000256" key="7">
    <source>
        <dbReference type="ARBA" id="ARBA00035120"/>
    </source>
</evidence>
<comment type="activity regulation">
    <text evidence="10">Na(+) is not transported, but it plays an essential structural role and its presence is essential for fluoride channel function.</text>
</comment>
<evidence type="ECO:0000256" key="4">
    <source>
        <dbReference type="ARBA" id="ARBA00022989"/>
    </source>
</evidence>
<evidence type="ECO:0000256" key="3">
    <source>
        <dbReference type="ARBA" id="ARBA00022692"/>
    </source>
</evidence>
<reference evidence="13" key="1">
    <citation type="journal article" date="2019" name="Int. J. Syst. Evol. Microbiol.">
        <title>The Global Catalogue of Microorganisms (GCM) 10K type strain sequencing project: providing services to taxonomists for standard genome sequencing and annotation.</title>
        <authorList>
            <consortium name="The Broad Institute Genomics Platform"/>
            <consortium name="The Broad Institute Genome Sequencing Center for Infectious Disease"/>
            <person name="Wu L."/>
            <person name="Ma J."/>
        </authorList>
    </citation>
    <scope>NUCLEOTIDE SEQUENCE [LARGE SCALE GENOMIC DNA]</scope>
    <source>
        <strain evidence="13">JCM 4586</strain>
    </source>
</reference>
<evidence type="ECO:0000256" key="6">
    <source>
        <dbReference type="ARBA" id="ARBA00023303"/>
    </source>
</evidence>
<feature type="binding site" evidence="10">
    <location>
        <position position="106"/>
    </location>
    <ligand>
        <name>Na(+)</name>
        <dbReference type="ChEBI" id="CHEBI:29101"/>
        <note>structural</note>
    </ligand>
</feature>
<keyword evidence="4 10" id="KW-1133">Transmembrane helix</keyword>
<keyword evidence="2 10" id="KW-1003">Cell membrane</keyword>
<feature type="transmembrane region" description="Helical" evidence="10">
    <location>
        <begin position="95"/>
        <end position="113"/>
    </location>
</feature>
<evidence type="ECO:0000256" key="1">
    <source>
        <dbReference type="ARBA" id="ARBA00004651"/>
    </source>
</evidence>
<keyword evidence="5 10" id="KW-0472">Membrane</keyword>
<comment type="catalytic activity">
    <reaction evidence="8">
        <text>fluoride(in) = fluoride(out)</text>
        <dbReference type="Rhea" id="RHEA:76159"/>
        <dbReference type="ChEBI" id="CHEBI:17051"/>
    </reaction>
    <physiologicalReaction direction="left-to-right" evidence="8">
        <dbReference type="Rhea" id="RHEA:76160"/>
    </physiologicalReaction>
</comment>
<evidence type="ECO:0000313" key="12">
    <source>
        <dbReference type="EMBL" id="GGX69796.1"/>
    </source>
</evidence>
<comment type="subcellular location">
    <subcellularLocation>
        <location evidence="1 10">Cell membrane</location>
        <topology evidence="1 10">Multi-pass membrane protein</topology>
    </subcellularLocation>
</comment>
<name>A0ABQ2Y6R9_9ACTN</name>
<keyword evidence="10" id="KW-0813">Transport</keyword>
<sequence>MSTTRPGTVTGGPRTRTPSPGRPSVTRGQGAVVCAVSLGGGAGAAARYGAGLLWPTPAGAFPWTTLLINAVGCALIGVLLVAIGELAAPHRLLRPFLGTGVLGGFTTFSTYTVDVQRLIEGGHVATALAYLAGTLVAALATVLVAATATKAFLLRRRTR</sequence>
<feature type="region of interest" description="Disordered" evidence="11">
    <location>
        <begin position="1"/>
        <end position="27"/>
    </location>
</feature>
<keyword evidence="3 10" id="KW-0812">Transmembrane</keyword>
<dbReference type="EMBL" id="BMUT01000002">
    <property type="protein sequence ID" value="GGX69796.1"/>
    <property type="molecule type" value="Genomic_DNA"/>
</dbReference>
<proteinExistence type="inferred from homology"/>
<dbReference type="Pfam" id="PF02537">
    <property type="entry name" value="CRCB"/>
    <property type="match status" value="1"/>
</dbReference>
<dbReference type="HAMAP" id="MF_00454">
    <property type="entry name" value="FluC"/>
    <property type="match status" value="1"/>
</dbReference>